<reference evidence="12 13" key="1">
    <citation type="submission" date="2015-04" db="EMBL/GenBank/DDBJ databases">
        <title>Complete Sequence for the Genome of the Thioalkalivibrio versutus D301.</title>
        <authorList>
            <person name="Mu T."/>
            <person name="Zhou J."/>
            <person name="Xu X."/>
        </authorList>
    </citation>
    <scope>NUCLEOTIDE SEQUENCE [LARGE SCALE GENOMIC DNA]</scope>
    <source>
        <strain evidence="12 13">D301</strain>
    </source>
</reference>
<dbReference type="GO" id="GO:0005125">
    <property type="term" value="F:cytokine activity"/>
    <property type="evidence" value="ECO:0007669"/>
    <property type="project" value="UniProtKB-KW"/>
</dbReference>
<evidence type="ECO:0000256" key="10">
    <source>
        <dbReference type="ARBA" id="ARBA00041912"/>
    </source>
</evidence>
<dbReference type="SUPFAM" id="SSF55331">
    <property type="entry name" value="Tautomerase/MIF"/>
    <property type="match status" value="1"/>
</dbReference>
<proteinExistence type="predicted"/>
<dbReference type="STRING" id="106634.TVD_10075"/>
<evidence type="ECO:0000256" key="8">
    <source>
        <dbReference type="ARBA" id="ARBA00039086"/>
    </source>
</evidence>
<dbReference type="GO" id="GO:0005615">
    <property type="term" value="C:extracellular space"/>
    <property type="evidence" value="ECO:0007669"/>
    <property type="project" value="UniProtKB-KW"/>
</dbReference>
<comment type="subcellular location">
    <subcellularLocation>
        <location evidence="1">Secreted</location>
    </subcellularLocation>
</comment>
<organism evidence="12 13">
    <name type="scientific">Thioalkalivibrio versutus</name>
    <dbReference type="NCBI Taxonomy" id="106634"/>
    <lineage>
        <taxon>Bacteria</taxon>
        <taxon>Pseudomonadati</taxon>
        <taxon>Pseudomonadota</taxon>
        <taxon>Gammaproteobacteria</taxon>
        <taxon>Chromatiales</taxon>
        <taxon>Ectothiorhodospiraceae</taxon>
        <taxon>Thioalkalivibrio</taxon>
    </lineage>
</organism>
<evidence type="ECO:0000256" key="2">
    <source>
        <dbReference type="ARBA" id="ARBA00022514"/>
    </source>
</evidence>
<comment type="catalytic activity">
    <reaction evidence="6">
        <text>L-dopachrome = 5,6-dihydroxyindole-2-carboxylate</text>
        <dbReference type="Rhea" id="RHEA:13041"/>
        <dbReference type="ChEBI" id="CHEBI:16875"/>
        <dbReference type="ChEBI" id="CHEBI:57509"/>
        <dbReference type="EC" id="5.3.3.12"/>
    </reaction>
</comment>
<sequence>MPLLRVETNTALPDDATGLSQRLSAQVADWLGKPEGYVMVACTHNPAMCFGGSTDALAYCELKSIGLPEGLTRELSRKLCDALQAELGIEPARVYIEFADAPRHFWGTNGTTF</sequence>
<gene>
    <name evidence="12" type="ORF">TVD_10075</name>
</gene>
<dbReference type="RefSeq" id="WP_018649775.1">
    <property type="nucleotide sequence ID" value="NZ_CP011367.1"/>
</dbReference>
<keyword evidence="4" id="KW-0413">Isomerase</keyword>
<dbReference type="EMBL" id="CP011367">
    <property type="protein sequence ID" value="AKJ95683.1"/>
    <property type="molecule type" value="Genomic_DNA"/>
</dbReference>
<dbReference type="OrthoDB" id="5769863at2"/>
<dbReference type="PANTHER" id="PTHR11954:SF6">
    <property type="entry name" value="MACROPHAGE MIGRATION INHIBITORY FACTOR"/>
    <property type="match status" value="1"/>
</dbReference>
<evidence type="ECO:0000313" key="12">
    <source>
        <dbReference type="EMBL" id="AKJ95683.1"/>
    </source>
</evidence>
<dbReference type="PANTHER" id="PTHR11954">
    <property type="entry name" value="D-DOPACHROME DECARBOXYLASE"/>
    <property type="match status" value="1"/>
</dbReference>
<evidence type="ECO:0000256" key="1">
    <source>
        <dbReference type="ARBA" id="ARBA00004613"/>
    </source>
</evidence>
<name>A0A0G3G3A4_9GAMM</name>
<dbReference type="Gene3D" id="3.30.429.10">
    <property type="entry name" value="Macrophage Migration Inhibitory Factor"/>
    <property type="match status" value="1"/>
</dbReference>
<accession>A0A0G3G3A4</accession>
<comment type="catalytic activity">
    <reaction evidence="5">
        <text>3-phenylpyruvate = enol-phenylpyruvate</text>
        <dbReference type="Rhea" id="RHEA:17097"/>
        <dbReference type="ChEBI" id="CHEBI:16815"/>
        <dbReference type="ChEBI" id="CHEBI:18005"/>
        <dbReference type="EC" id="5.3.2.1"/>
    </reaction>
</comment>
<dbReference type="GO" id="GO:0050178">
    <property type="term" value="F:phenylpyruvate tautomerase activity"/>
    <property type="evidence" value="ECO:0007669"/>
    <property type="project" value="UniProtKB-EC"/>
</dbReference>
<evidence type="ECO:0000256" key="3">
    <source>
        <dbReference type="ARBA" id="ARBA00022525"/>
    </source>
</evidence>
<dbReference type="Proteomes" id="UP000064201">
    <property type="component" value="Chromosome"/>
</dbReference>
<evidence type="ECO:0000256" key="7">
    <source>
        <dbReference type="ARBA" id="ARBA00038932"/>
    </source>
</evidence>
<dbReference type="InterPro" id="IPR001398">
    <property type="entry name" value="Macrophage_inhib_fac"/>
</dbReference>
<dbReference type="InterPro" id="IPR014347">
    <property type="entry name" value="Tautomerase/MIF_sf"/>
</dbReference>
<evidence type="ECO:0000256" key="4">
    <source>
        <dbReference type="ARBA" id="ARBA00023235"/>
    </source>
</evidence>
<dbReference type="KEGG" id="tvr:TVD_10075"/>
<dbReference type="EC" id="5.3.2.1" evidence="8"/>
<keyword evidence="13" id="KW-1185">Reference proteome</keyword>
<dbReference type="Pfam" id="PF01187">
    <property type="entry name" value="MIF"/>
    <property type="match status" value="1"/>
</dbReference>
<protein>
    <recommendedName>
        <fullName evidence="11">L-dopachrome isomerase</fullName>
        <ecNumber evidence="8">5.3.2.1</ecNumber>
        <ecNumber evidence="7">5.3.3.12</ecNumber>
    </recommendedName>
    <alternativeName>
        <fullName evidence="9">L-dopachrome tautomerase</fullName>
    </alternativeName>
    <alternativeName>
        <fullName evidence="10">Phenylpyruvate tautomerase</fullName>
    </alternativeName>
</protein>
<evidence type="ECO:0000313" key="13">
    <source>
        <dbReference type="Proteomes" id="UP000064201"/>
    </source>
</evidence>
<evidence type="ECO:0000256" key="5">
    <source>
        <dbReference type="ARBA" id="ARBA00036735"/>
    </source>
</evidence>
<keyword evidence="3" id="KW-0964">Secreted</keyword>
<dbReference type="EC" id="5.3.3.12" evidence="7"/>
<keyword evidence="2" id="KW-0202">Cytokine</keyword>
<evidence type="ECO:0000256" key="6">
    <source>
        <dbReference type="ARBA" id="ARBA00036823"/>
    </source>
</evidence>
<dbReference type="PATRIC" id="fig|106634.4.peg.2064"/>
<evidence type="ECO:0000256" key="9">
    <source>
        <dbReference type="ARBA" id="ARBA00041631"/>
    </source>
</evidence>
<dbReference type="GO" id="GO:0004167">
    <property type="term" value="F:dopachrome isomerase activity"/>
    <property type="evidence" value="ECO:0007669"/>
    <property type="project" value="UniProtKB-EC"/>
</dbReference>
<dbReference type="AlphaFoldDB" id="A0A0G3G3A4"/>
<evidence type="ECO:0000256" key="11">
    <source>
        <dbReference type="ARBA" id="ARBA00042730"/>
    </source>
</evidence>